<dbReference type="OrthoDB" id="109735at2"/>
<dbReference type="Proteomes" id="UP000005459">
    <property type="component" value="Unassembled WGS sequence"/>
</dbReference>
<proteinExistence type="predicted"/>
<dbReference type="PANTHER" id="PTHR47129:SF1">
    <property type="entry name" value="NMRA-LIKE DOMAIN-CONTAINING PROTEIN"/>
    <property type="match status" value="1"/>
</dbReference>
<dbReference type="EMBL" id="AFWV01000002">
    <property type="protein sequence ID" value="EGV19975.1"/>
    <property type="molecule type" value="Genomic_DNA"/>
</dbReference>
<keyword evidence="3" id="KW-1185">Reference proteome</keyword>
<protein>
    <recommendedName>
        <fullName evidence="1">NAD(P)-binding domain-containing protein</fullName>
    </recommendedName>
</protein>
<dbReference type="PANTHER" id="PTHR47129">
    <property type="entry name" value="QUINONE OXIDOREDUCTASE 2"/>
    <property type="match status" value="1"/>
</dbReference>
<feature type="domain" description="NAD(P)-binding" evidence="1">
    <location>
        <begin position="7"/>
        <end position="186"/>
    </location>
</feature>
<gene>
    <name evidence="2" type="ORF">ThimaDRAFT_0651</name>
</gene>
<dbReference type="Gene3D" id="3.90.25.10">
    <property type="entry name" value="UDP-galactose 4-epimerase, domain 1"/>
    <property type="match status" value="1"/>
</dbReference>
<dbReference type="eggNOG" id="COG0702">
    <property type="taxonomic scope" value="Bacteria"/>
</dbReference>
<sequence>MIGVMSASGQLGVGVVGHLLRNGVAPTGLAALTRDPAKLGHFADLGVQVRPADYTDCASLSQAFRDVDSLVLIPTKSPVVRRIQEHANALEAARQAGVRRIILLSISAARPDSRSIVAPFYLYAESATRLSGMDWLILRMGLYLDPLVDWAPELAATGQLPYPVERGRVAYVVRDDVARAAAAAALSPGTRGEVLELTGPAAISMTELAADLSTATGREIRFQAVGEEAFLNICLQGGEPPLISQILISLYRAVDAGEFARATDHIERLTGTPARGALDYLTDVLSNISHTTRSTSA</sequence>
<accession>F9U6U9</accession>
<dbReference type="InterPro" id="IPR036291">
    <property type="entry name" value="NAD(P)-bd_dom_sf"/>
</dbReference>
<evidence type="ECO:0000313" key="3">
    <source>
        <dbReference type="Proteomes" id="UP000005459"/>
    </source>
</evidence>
<reference evidence="2 3" key="1">
    <citation type="submission" date="2011-06" db="EMBL/GenBank/DDBJ databases">
        <title>The draft genome of Thiocapsa marina 5811.</title>
        <authorList>
            <consortium name="US DOE Joint Genome Institute (JGI-PGF)"/>
            <person name="Lucas S."/>
            <person name="Han J."/>
            <person name="Cheng J.-F."/>
            <person name="Goodwin L."/>
            <person name="Pitluck S."/>
            <person name="Peters L."/>
            <person name="Land M.L."/>
            <person name="Hauser L."/>
            <person name="Vogl K."/>
            <person name="Liu Z."/>
            <person name="Imhoff J."/>
            <person name="Thiel V."/>
            <person name="Frigaard N.-U."/>
            <person name="Bryant D."/>
            <person name="Woyke T.J."/>
        </authorList>
    </citation>
    <scope>NUCLEOTIDE SEQUENCE [LARGE SCALE GENOMIC DNA]</scope>
    <source>
        <strain evidence="2 3">5811</strain>
    </source>
</reference>
<dbReference type="Pfam" id="PF13460">
    <property type="entry name" value="NAD_binding_10"/>
    <property type="match status" value="1"/>
</dbReference>
<organism evidence="2 3">
    <name type="scientific">Thiocapsa marina 5811</name>
    <dbReference type="NCBI Taxonomy" id="768671"/>
    <lineage>
        <taxon>Bacteria</taxon>
        <taxon>Pseudomonadati</taxon>
        <taxon>Pseudomonadota</taxon>
        <taxon>Gammaproteobacteria</taxon>
        <taxon>Chromatiales</taxon>
        <taxon>Chromatiaceae</taxon>
        <taxon>Thiocapsa</taxon>
    </lineage>
</organism>
<dbReference type="SUPFAM" id="SSF51735">
    <property type="entry name" value="NAD(P)-binding Rossmann-fold domains"/>
    <property type="match status" value="1"/>
</dbReference>
<name>F9U6U9_9GAMM</name>
<dbReference type="STRING" id="768671.ThimaDRAFT_0651"/>
<dbReference type="InterPro" id="IPR052718">
    <property type="entry name" value="NmrA-type_oxidoreductase"/>
</dbReference>
<dbReference type="AlphaFoldDB" id="F9U6U9"/>
<dbReference type="RefSeq" id="WP_007191528.1">
    <property type="nucleotide sequence ID" value="NZ_AFWV01000002.1"/>
</dbReference>
<evidence type="ECO:0000259" key="1">
    <source>
        <dbReference type="Pfam" id="PF13460"/>
    </source>
</evidence>
<dbReference type="Gene3D" id="3.40.50.720">
    <property type="entry name" value="NAD(P)-binding Rossmann-like Domain"/>
    <property type="match status" value="1"/>
</dbReference>
<dbReference type="InterPro" id="IPR016040">
    <property type="entry name" value="NAD(P)-bd_dom"/>
</dbReference>
<evidence type="ECO:0000313" key="2">
    <source>
        <dbReference type="EMBL" id="EGV19975.1"/>
    </source>
</evidence>